<dbReference type="Proteomes" id="UP001143910">
    <property type="component" value="Unassembled WGS sequence"/>
</dbReference>
<protein>
    <submittedName>
        <fullName evidence="1">Uncharacterized protein</fullName>
    </submittedName>
</protein>
<accession>A0ACC1NNL1</accession>
<evidence type="ECO:0000313" key="2">
    <source>
        <dbReference type="Proteomes" id="UP001143910"/>
    </source>
</evidence>
<reference evidence="1" key="1">
    <citation type="submission" date="2022-08" db="EMBL/GenBank/DDBJ databases">
        <title>Genome Sequence of Lecanicillium fungicola.</title>
        <authorList>
            <person name="Buettner E."/>
        </authorList>
    </citation>
    <scope>NUCLEOTIDE SEQUENCE</scope>
    <source>
        <strain evidence="1">Babe33</strain>
    </source>
</reference>
<comment type="caution">
    <text evidence="1">The sequence shown here is derived from an EMBL/GenBank/DDBJ whole genome shotgun (WGS) entry which is preliminary data.</text>
</comment>
<name>A0ACC1NNL1_9HYPO</name>
<organism evidence="1 2">
    <name type="scientific">Zarea fungicola</name>
    <dbReference type="NCBI Taxonomy" id="93591"/>
    <lineage>
        <taxon>Eukaryota</taxon>
        <taxon>Fungi</taxon>
        <taxon>Dikarya</taxon>
        <taxon>Ascomycota</taxon>
        <taxon>Pezizomycotina</taxon>
        <taxon>Sordariomycetes</taxon>
        <taxon>Hypocreomycetidae</taxon>
        <taxon>Hypocreales</taxon>
        <taxon>Cordycipitaceae</taxon>
        <taxon>Zarea</taxon>
    </lineage>
</organism>
<dbReference type="EMBL" id="JANJQO010000219">
    <property type="protein sequence ID" value="KAJ2980181.1"/>
    <property type="molecule type" value="Genomic_DNA"/>
</dbReference>
<evidence type="ECO:0000313" key="1">
    <source>
        <dbReference type="EMBL" id="KAJ2980181.1"/>
    </source>
</evidence>
<sequence>MFYFVYKLDVLAHGAQSDMAVRCPAPCTIDQFVDTIGTKPISNTGLGVNPAIEDAVDKLKAAGVSGNIKPDVLFEDWNEGSTNFQKILNALQTKFVNARQALHGREVPGVDEIISKISAATDGMLAGRQTDIAPYMIKTLQKVGPSKGIKKVITKVVTKGRFQFTEIDVAQTLQQNNLRSRDVDWALDYIGRFQTGDAFGDTSSLAAKDARAHKIHYNAIVRGRQFKNMVNRVPC</sequence>
<gene>
    <name evidence="1" type="ORF">NQ176_g2790</name>
</gene>
<proteinExistence type="predicted"/>
<keyword evidence="2" id="KW-1185">Reference proteome</keyword>